<gene>
    <name evidence="1" type="ORF">B0J13DRAFT_526443</name>
</gene>
<dbReference type="AlphaFoldDB" id="A0A9P9IZ46"/>
<dbReference type="Proteomes" id="UP000717696">
    <property type="component" value="Unassembled WGS sequence"/>
</dbReference>
<protein>
    <submittedName>
        <fullName evidence="1">Uncharacterized protein</fullName>
    </submittedName>
</protein>
<proteinExistence type="predicted"/>
<comment type="caution">
    <text evidence="1">The sequence shown here is derived from an EMBL/GenBank/DDBJ whole genome shotgun (WGS) entry which is preliminary data.</text>
</comment>
<dbReference type="EMBL" id="JAGMUU010000012">
    <property type="protein sequence ID" value="KAH7141198.1"/>
    <property type="molecule type" value="Genomic_DNA"/>
</dbReference>
<evidence type="ECO:0000313" key="2">
    <source>
        <dbReference type="Proteomes" id="UP000717696"/>
    </source>
</evidence>
<sequence>MCNRACMRRSLSNGLGIGRGSRCPFFLLLPLPIWHLANGFAGGIPRSPWIESIPAGWFCGLLESSHQPVNCIGQGRNVPRTTGCRWVCPNDTLPTQRVGARRYSLPTPFLQAAAAAGREQTSQDSCVTSVCLRHGALPYQLHQTSRVAATEKGTNTRARHHAVGMTQVADDFSTMLQRGSQSGHPIECTPNLPCLPVLRNPDATNGHTV</sequence>
<name>A0A9P9IZ46_9HYPO</name>
<organism evidence="1 2">
    <name type="scientific">Dactylonectria estremocensis</name>
    <dbReference type="NCBI Taxonomy" id="1079267"/>
    <lineage>
        <taxon>Eukaryota</taxon>
        <taxon>Fungi</taxon>
        <taxon>Dikarya</taxon>
        <taxon>Ascomycota</taxon>
        <taxon>Pezizomycotina</taxon>
        <taxon>Sordariomycetes</taxon>
        <taxon>Hypocreomycetidae</taxon>
        <taxon>Hypocreales</taxon>
        <taxon>Nectriaceae</taxon>
        <taxon>Dactylonectria</taxon>
    </lineage>
</organism>
<reference evidence="1" key="1">
    <citation type="journal article" date="2021" name="Nat. Commun.">
        <title>Genetic determinants of endophytism in the Arabidopsis root mycobiome.</title>
        <authorList>
            <person name="Mesny F."/>
            <person name="Miyauchi S."/>
            <person name="Thiergart T."/>
            <person name="Pickel B."/>
            <person name="Atanasova L."/>
            <person name="Karlsson M."/>
            <person name="Huettel B."/>
            <person name="Barry K.W."/>
            <person name="Haridas S."/>
            <person name="Chen C."/>
            <person name="Bauer D."/>
            <person name="Andreopoulos W."/>
            <person name="Pangilinan J."/>
            <person name="LaButti K."/>
            <person name="Riley R."/>
            <person name="Lipzen A."/>
            <person name="Clum A."/>
            <person name="Drula E."/>
            <person name="Henrissat B."/>
            <person name="Kohler A."/>
            <person name="Grigoriev I.V."/>
            <person name="Martin F.M."/>
            <person name="Hacquard S."/>
        </authorList>
    </citation>
    <scope>NUCLEOTIDE SEQUENCE</scope>
    <source>
        <strain evidence="1">MPI-CAGE-AT-0021</strain>
    </source>
</reference>
<evidence type="ECO:0000313" key="1">
    <source>
        <dbReference type="EMBL" id="KAH7141198.1"/>
    </source>
</evidence>
<accession>A0A9P9IZ46</accession>
<keyword evidence="2" id="KW-1185">Reference proteome</keyword>